<dbReference type="PANTHER" id="PTHR30574:SF1">
    <property type="entry name" value="SULPHUR TRANSPORT DOMAIN-CONTAINING PROTEIN"/>
    <property type="match status" value="1"/>
</dbReference>
<keyword evidence="5 9" id="KW-0812">Transmembrane</keyword>
<evidence type="ECO:0000313" key="10">
    <source>
        <dbReference type="EMBL" id="MFC3120761.1"/>
    </source>
</evidence>
<keyword evidence="7 9" id="KW-0472">Membrane</keyword>
<keyword evidence="2" id="KW-0813">Transport</keyword>
<evidence type="ECO:0000256" key="8">
    <source>
        <dbReference type="ARBA" id="ARBA00035655"/>
    </source>
</evidence>
<evidence type="ECO:0000256" key="1">
    <source>
        <dbReference type="ARBA" id="ARBA00004429"/>
    </source>
</evidence>
<evidence type="ECO:0000256" key="3">
    <source>
        <dbReference type="ARBA" id="ARBA00022475"/>
    </source>
</evidence>
<name>A0ABV7FQM8_9ALTE</name>
<proteinExistence type="inferred from homology"/>
<dbReference type="PANTHER" id="PTHR30574">
    <property type="entry name" value="INNER MEMBRANE PROTEIN YEDE"/>
    <property type="match status" value="1"/>
</dbReference>
<evidence type="ECO:0000313" key="11">
    <source>
        <dbReference type="Proteomes" id="UP001595478"/>
    </source>
</evidence>
<feature type="transmembrane region" description="Helical" evidence="9">
    <location>
        <begin position="112"/>
        <end position="133"/>
    </location>
</feature>
<comment type="subcellular location">
    <subcellularLocation>
        <location evidence="1">Cell inner membrane</location>
        <topology evidence="1">Multi-pass membrane protein</topology>
    </subcellularLocation>
</comment>
<evidence type="ECO:0000256" key="4">
    <source>
        <dbReference type="ARBA" id="ARBA00022519"/>
    </source>
</evidence>
<protein>
    <submittedName>
        <fullName evidence="10">YeeE/YedE family protein</fullName>
    </submittedName>
</protein>
<dbReference type="RefSeq" id="WP_376918891.1">
    <property type="nucleotide sequence ID" value="NZ_JBHRSW010000005.1"/>
</dbReference>
<accession>A0ABV7FQM8</accession>
<feature type="transmembrane region" description="Helical" evidence="9">
    <location>
        <begin position="6"/>
        <end position="27"/>
    </location>
</feature>
<feature type="transmembrane region" description="Helical" evidence="9">
    <location>
        <begin position="73"/>
        <end position="91"/>
    </location>
</feature>
<reference evidence="11" key="1">
    <citation type="journal article" date="2019" name="Int. J. Syst. Evol. Microbiol.">
        <title>The Global Catalogue of Microorganisms (GCM) 10K type strain sequencing project: providing services to taxonomists for standard genome sequencing and annotation.</title>
        <authorList>
            <consortium name="The Broad Institute Genomics Platform"/>
            <consortium name="The Broad Institute Genome Sequencing Center for Infectious Disease"/>
            <person name="Wu L."/>
            <person name="Ma J."/>
        </authorList>
    </citation>
    <scope>NUCLEOTIDE SEQUENCE [LARGE SCALE GENOMIC DNA]</scope>
    <source>
        <strain evidence="11">KCTC 52473</strain>
    </source>
</reference>
<dbReference type="Proteomes" id="UP001595478">
    <property type="component" value="Unassembled WGS sequence"/>
</dbReference>
<evidence type="ECO:0000256" key="6">
    <source>
        <dbReference type="ARBA" id="ARBA00022989"/>
    </source>
</evidence>
<evidence type="ECO:0000256" key="5">
    <source>
        <dbReference type="ARBA" id="ARBA00022692"/>
    </source>
</evidence>
<dbReference type="Pfam" id="PF04143">
    <property type="entry name" value="Sulf_transp"/>
    <property type="match status" value="1"/>
</dbReference>
<gene>
    <name evidence="10" type="ORF">ACFOHL_03945</name>
</gene>
<comment type="similarity">
    <text evidence="8">Belongs to the TsuA/YedE (TC 9.B.102) family.</text>
</comment>
<keyword evidence="3" id="KW-1003">Cell membrane</keyword>
<evidence type="ECO:0000256" key="2">
    <source>
        <dbReference type="ARBA" id="ARBA00022448"/>
    </source>
</evidence>
<keyword evidence="4" id="KW-0997">Cell inner membrane</keyword>
<comment type="caution">
    <text evidence="10">The sequence shown here is derived from an EMBL/GenBank/DDBJ whole genome shotgun (WGS) entry which is preliminary data.</text>
</comment>
<dbReference type="EMBL" id="JBHRSW010000005">
    <property type="protein sequence ID" value="MFC3120761.1"/>
    <property type="molecule type" value="Genomic_DNA"/>
</dbReference>
<evidence type="ECO:0000256" key="9">
    <source>
        <dbReference type="SAM" id="Phobius"/>
    </source>
</evidence>
<sequence length="137" mass="14161">MNFIEPLIGGIILGLSSLLLFVASGRIAGISGIVGSLLSQMSGNGWRWMFVIGLILGPLLVAPAGYLLPQVDASWWMMIVGGLLVGFGSTIGSGCTSGHGICGIGRLSKRSISSVVVFMVVAALNVFFIRHILGAAS</sequence>
<organism evidence="10 11">
    <name type="scientific">Agaribacter flavus</name>
    <dbReference type="NCBI Taxonomy" id="1902781"/>
    <lineage>
        <taxon>Bacteria</taxon>
        <taxon>Pseudomonadati</taxon>
        <taxon>Pseudomonadota</taxon>
        <taxon>Gammaproteobacteria</taxon>
        <taxon>Alteromonadales</taxon>
        <taxon>Alteromonadaceae</taxon>
        <taxon>Agaribacter</taxon>
    </lineage>
</organism>
<evidence type="ECO:0000256" key="7">
    <source>
        <dbReference type="ARBA" id="ARBA00023136"/>
    </source>
</evidence>
<dbReference type="InterPro" id="IPR007272">
    <property type="entry name" value="Sulf_transp_TsuA/YedE"/>
</dbReference>
<keyword evidence="11" id="KW-1185">Reference proteome</keyword>
<feature type="transmembrane region" description="Helical" evidence="9">
    <location>
        <begin position="48"/>
        <end position="67"/>
    </location>
</feature>
<keyword evidence="6 9" id="KW-1133">Transmembrane helix</keyword>